<feature type="compositionally biased region" description="Basic and acidic residues" evidence="2">
    <location>
        <begin position="290"/>
        <end position="310"/>
    </location>
</feature>
<keyword evidence="5" id="KW-1185">Reference proteome</keyword>
<evidence type="ECO:0000313" key="5">
    <source>
        <dbReference type="Proteomes" id="UP001642484"/>
    </source>
</evidence>
<dbReference type="PANTHER" id="PTHR21600">
    <property type="entry name" value="MITOCHONDRIAL RNA PSEUDOURIDINE SYNTHASE"/>
    <property type="match status" value="1"/>
</dbReference>
<dbReference type="InterPro" id="IPR020103">
    <property type="entry name" value="PsdUridine_synth_cat_dom_sf"/>
</dbReference>
<reference evidence="4 5" key="1">
    <citation type="submission" date="2024-02" db="EMBL/GenBank/DDBJ databases">
        <authorList>
            <person name="Chen Y."/>
            <person name="Shah S."/>
            <person name="Dougan E. K."/>
            <person name="Thang M."/>
            <person name="Chan C."/>
        </authorList>
    </citation>
    <scope>NUCLEOTIDE SEQUENCE [LARGE SCALE GENOMIC DNA]</scope>
</reference>
<organism evidence="4 5">
    <name type="scientific">Durusdinium trenchii</name>
    <dbReference type="NCBI Taxonomy" id="1381693"/>
    <lineage>
        <taxon>Eukaryota</taxon>
        <taxon>Sar</taxon>
        <taxon>Alveolata</taxon>
        <taxon>Dinophyceae</taxon>
        <taxon>Suessiales</taxon>
        <taxon>Symbiodiniaceae</taxon>
        <taxon>Durusdinium</taxon>
    </lineage>
</organism>
<gene>
    <name evidence="4" type="ORF">CCMP2556_LOCUS21049</name>
</gene>
<name>A0ABP0LH40_9DINO</name>
<dbReference type="InterPro" id="IPR050188">
    <property type="entry name" value="RluA_PseudoU_synthase"/>
</dbReference>
<proteinExistence type="inferred from homology"/>
<dbReference type="PANTHER" id="PTHR21600:SF44">
    <property type="entry name" value="RIBOSOMAL LARGE SUBUNIT PSEUDOURIDINE SYNTHASE D"/>
    <property type="match status" value="1"/>
</dbReference>
<feature type="domain" description="Pseudouridine synthase RsuA/RluA-like" evidence="3">
    <location>
        <begin position="74"/>
        <end position="231"/>
    </location>
</feature>
<dbReference type="CDD" id="cd02869">
    <property type="entry name" value="PseudoU_synth_RluA_like"/>
    <property type="match status" value="1"/>
</dbReference>
<dbReference type="SUPFAM" id="SSF55120">
    <property type="entry name" value="Pseudouridine synthase"/>
    <property type="match status" value="1"/>
</dbReference>
<evidence type="ECO:0000313" key="4">
    <source>
        <dbReference type="EMBL" id="CAK9038489.1"/>
    </source>
</evidence>
<evidence type="ECO:0000259" key="3">
    <source>
        <dbReference type="Pfam" id="PF00849"/>
    </source>
</evidence>
<dbReference type="Pfam" id="PF00849">
    <property type="entry name" value="PseudoU_synth_2"/>
    <property type="match status" value="1"/>
</dbReference>
<comment type="caution">
    <text evidence="4">The sequence shown here is derived from an EMBL/GenBank/DDBJ whole genome shotgun (WGS) entry which is preliminary data.</text>
</comment>
<dbReference type="EMBL" id="CAXAMN010012558">
    <property type="protein sequence ID" value="CAK9038489.1"/>
    <property type="molecule type" value="Genomic_DNA"/>
</dbReference>
<dbReference type="Gene3D" id="3.30.2350.10">
    <property type="entry name" value="Pseudouridine synthase"/>
    <property type="match status" value="1"/>
</dbReference>
<feature type="region of interest" description="Disordered" evidence="2">
    <location>
        <begin position="290"/>
        <end position="316"/>
    </location>
</feature>
<dbReference type="InterPro" id="IPR006145">
    <property type="entry name" value="PsdUridine_synth_RsuA/RluA"/>
</dbReference>
<accession>A0ABP0LH40</accession>
<evidence type="ECO:0000256" key="2">
    <source>
        <dbReference type="SAM" id="MobiDB-lite"/>
    </source>
</evidence>
<sequence length="394" mass="43003">MDLGRCTWGGPTFHWTLPRRTSPEKACEGRMQDLAKRWSSELRCAWAKEADGPELPPELLEKLRPGAFQGRGVLAIFKPAGVSSEAAAELLQADASSAGWTGKLTLVSRLDRQTSGVLPLAVGSDSAASGSLAWLQAQFAAQQVSKEYLCLCCGTPPARSGRRVIDSPLRLQRSRPSIGEPCVVNHPRGKEARTEYEVIEVFGTSASQVLCLLRVCPVTGRTHQIRAHLASVGLPLVGDRSYGDPSRFTCRTFLHCRTVALQDLHGAPFRAEFPLPEDLQRILTSLRAAEQKERRSVAPTKRDEERRTDPDGAVAEFSDQGMGLPWDLTPDLGPAGKYKSRARSTLSVVADHLDAVQLHRSWLGSHPWPEGCGAKLGSGDLFLGQWGVSWANRI</sequence>
<dbReference type="Proteomes" id="UP001642484">
    <property type="component" value="Unassembled WGS sequence"/>
</dbReference>
<comment type="similarity">
    <text evidence="1">Belongs to the pseudouridine synthase RluA family.</text>
</comment>
<protein>
    <recommendedName>
        <fullName evidence="3">Pseudouridine synthase RsuA/RluA-like domain-containing protein</fullName>
    </recommendedName>
</protein>
<evidence type="ECO:0000256" key="1">
    <source>
        <dbReference type="ARBA" id="ARBA00010876"/>
    </source>
</evidence>